<proteinExistence type="predicted"/>
<dbReference type="SUPFAM" id="SSF53254">
    <property type="entry name" value="Phosphoglycerate mutase-like"/>
    <property type="match status" value="1"/>
</dbReference>
<dbReference type="HOGENOM" id="CLU_084603_2_2_6"/>
<evidence type="ECO:0000313" key="1">
    <source>
        <dbReference type="EMBL" id="ADN75864.1"/>
    </source>
</evidence>
<protein>
    <submittedName>
        <fullName evidence="1">Putative phosphohistidine phosphatase, SixA</fullName>
    </submittedName>
</protein>
<evidence type="ECO:0000313" key="2">
    <source>
        <dbReference type="Proteomes" id="UP000006683"/>
    </source>
</evidence>
<dbReference type="RefSeq" id="WP_013345170.1">
    <property type="nucleotide sequence ID" value="NC_014541.1"/>
</dbReference>
<name>E1SQR6_FERBD</name>
<dbReference type="AlphaFoldDB" id="E1SQR6"/>
<dbReference type="KEGG" id="fbl:Fbal_1660"/>
<dbReference type="Proteomes" id="UP000006683">
    <property type="component" value="Chromosome"/>
</dbReference>
<dbReference type="PANTHER" id="PTHR47623:SF1">
    <property type="entry name" value="OS09G0287300 PROTEIN"/>
    <property type="match status" value="1"/>
</dbReference>
<dbReference type="InterPro" id="IPR013078">
    <property type="entry name" value="His_Pase_superF_clade-1"/>
</dbReference>
<dbReference type="OrthoDB" id="9810154at2"/>
<dbReference type="GeneID" id="67181868"/>
<dbReference type="Pfam" id="PF00300">
    <property type="entry name" value="His_Phos_1"/>
    <property type="match status" value="1"/>
</dbReference>
<dbReference type="InterPro" id="IPR029033">
    <property type="entry name" value="His_PPase_superfam"/>
</dbReference>
<dbReference type="SMART" id="SM00855">
    <property type="entry name" value="PGAM"/>
    <property type="match status" value="1"/>
</dbReference>
<gene>
    <name evidence="1" type="ordered locus">Fbal_1660</name>
</gene>
<dbReference type="CDD" id="cd07067">
    <property type="entry name" value="HP_PGM_like"/>
    <property type="match status" value="1"/>
</dbReference>
<dbReference type="EMBL" id="CP002209">
    <property type="protein sequence ID" value="ADN75864.1"/>
    <property type="molecule type" value="Genomic_DNA"/>
</dbReference>
<sequence>MKALLLVRHAKSSWRHKALADLYRPLSGRGYRQALGIRARLPVEPELWLCSPAVRAYSTALLAGAAPLQLEPALYPGDVNACLSCLDGLPDSLSRVAMVSHNPGLEALAERLSGQSLVLKTAEMVLLCWQGEWQSWRMGVQITPIRRED</sequence>
<keyword evidence="2" id="KW-1185">Reference proteome</keyword>
<reference evidence="1 2" key="1">
    <citation type="journal article" date="2010" name="Stand. Genomic Sci.">
        <title>Complete genome sequence of Ferrimonas balearica type strain (PAT).</title>
        <authorList>
            <person name="Nolan M."/>
            <person name="Sikorski J."/>
            <person name="Davenport K."/>
            <person name="Lucas S."/>
            <person name="Glavina Del Rio T."/>
            <person name="Tice H."/>
            <person name="Cheng J."/>
            <person name="Goodwin L."/>
            <person name="Pitluck S."/>
            <person name="Liolios K."/>
            <person name="Ivanova N."/>
            <person name="Mavromatis K."/>
            <person name="Ovchinnikova G."/>
            <person name="Pati A."/>
            <person name="Chen A."/>
            <person name="Palaniappan K."/>
            <person name="Land M."/>
            <person name="Hauser L."/>
            <person name="Chang Y."/>
            <person name="Jeffries C."/>
            <person name="Tapia R."/>
            <person name="Brettin T."/>
            <person name="Detter J."/>
            <person name="Han C."/>
            <person name="Yasawong M."/>
            <person name="Rohde M."/>
            <person name="Tindall B."/>
            <person name="Goker M."/>
            <person name="Woyke T."/>
            <person name="Bristow J."/>
            <person name="Eisen J."/>
            <person name="Markowitz V."/>
            <person name="Hugenholtz P."/>
            <person name="Kyrpides N."/>
            <person name="Klenk H."/>
            <person name="Lapidus A."/>
        </authorList>
    </citation>
    <scope>NUCLEOTIDE SEQUENCE [LARGE SCALE GENOMIC DNA]</scope>
    <source>
        <strain evidence="2">DSM 9799 / CCM 4581 / KCTC 23876 / PAT</strain>
    </source>
</reference>
<dbReference type="Gene3D" id="3.40.50.1240">
    <property type="entry name" value="Phosphoglycerate mutase-like"/>
    <property type="match status" value="1"/>
</dbReference>
<organism evidence="1 2">
    <name type="scientific">Ferrimonas balearica (strain DSM 9799 / CCM 4581 / KCTC 23876 / PAT)</name>
    <dbReference type="NCBI Taxonomy" id="550540"/>
    <lineage>
        <taxon>Bacteria</taxon>
        <taxon>Pseudomonadati</taxon>
        <taxon>Pseudomonadota</taxon>
        <taxon>Gammaproteobacteria</taxon>
        <taxon>Alteromonadales</taxon>
        <taxon>Ferrimonadaceae</taxon>
        <taxon>Ferrimonas</taxon>
    </lineage>
</organism>
<accession>E1SQR6</accession>
<dbReference type="PANTHER" id="PTHR47623">
    <property type="entry name" value="OS09G0287300 PROTEIN"/>
    <property type="match status" value="1"/>
</dbReference>
<dbReference type="eggNOG" id="COG2062">
    <property type="taxonomic scope" value="Bacteria"/>
</dbReference>